<dbReference type="AlphaFoldDB" id="A0A5E4ED42"/>
<accession>A0A5E4ED42</accession>
<proteinExistence type="predicted"/>
<reference evidence="2" key="1">
    <citation type="journal article" date="2020" name="Plant J.">
        <title>Transposons played a major role in the diversification between the closely related almond and peach genomes: results from the almond genome sequence.</title>
        <authorList>
            <person name="Alioto T."/>
            <person name="Alexiou K.G."/>
            <person name="Bardil A."/>
            <person name="Barteri F."/>
            <person name="Castanera R."/>
            <person name="Cruz F."/>
            <person name="Dhingra A."/>
            <person name="Duval H."/>
            <person name="Fernandez I Marti A."/>
            <person name="Frias L."/>
            <person name="Galan B."/>
            <person name="Garcia J.L."/>
            <person name="Howad W."/>
            <person name="Gomez-Garrido J."/>
            <person name="Gut M."/>
            <person name="Julca I."/>
            <person name="Morata J."/>
            <person name="Puigdomenech P."/>
            <person name="Ribeca P."/>
            <person name="Rubio Cabetas M.J."/>
            <person name="Vlasova A."/>
            <person name="Wirthensohn M."/>
            <person name="Garcia-Mas J."/>
            <person name="Gabaldon T."/>
            <person name="Casacuberta J.M."/>
            <person name="Arus P."/>
        </authorList>
    </citation>
    <scope>NUCLEOTIDE SEQUENCE [LARGE SCALE GENOMIC DNA]</scope>
    <source>
        <strain evidence="2">cv. Texas</strain>
    </source>
</reference>
<name>A0A5E4ED42_PRUDU</name>
<evidence type="ECO:0000313" key="2">
    <source>
        <dbReference type="Proteomes" id="UP000327085"/>
    </source>
</evidence>
<evidence type="ECO:0000313" key="1">
    <source>
        <dbReference type="EMBL" id="VVA13432.1"/>
    </source>
</evidence>
<dbReference type="EMBL" id="CABIKO010000007">
    <property type="protein sequence ID" value="VVA13432.1"/>
    <property type="molecule type" value="Genomic_DNA"/>
</dbReference>
<dbReference type="Gramene" id="VVA13432">
    <property type="protein sequence ID" value="VVA13432"/>
    <property type="gene ID" value="Prudul26B026506"/>
</dbReference>
<organism evidence="1 2">
    <name type="scientific">Prunus dulcis</name>
    <name type="common">Almond</name>
    <name type="synonym">Amygdalus dulcis</name>
    <dbReference type="NCBI Taxonomy" id="3755"/>
    <lineage>
        <taxon>Eukaryota</taxon>
        <taxon>Viridiplantae</taxon>
        <taxon>Streptophyta</taxon>
        <taxon>Embryophyta</taxon>
        <taxon>Tracheophyta</taxon>
        <taxon>Spermatophyta</taxon>
        <taxon>Magnoliopsida</taxon>
        <taxon>eudicotyledons</taxon>
        <taxon>Gunneridae</taxon>
        <taxon>Pentapetalae</taxon>
        <taxon>rosids</taxon>
        <taxon>fabids</taxon>
        <taxon>Rosales</taxon>
        <taxon>Rosaceae</taxon>
        <taxon>Amygdaloideae</taxon>
        <taxon>Amygdaleae</taxon>
        <taxon>Prunus</taxon>
    </lineage>
</organism>
<sequence>MTPTWYLKDKYKWKWNLRLLITKKEKIKSVIRKKKKIFKGGERPRSIELTWSSWALCSSACKIAALCSLALPLEITVDSIVTVIFEVEVELLGTMMDEEGGVGVDDG</sequence>
<protein>
    <submittedName>
        <fullName evidence="1">Uncharacterized protein</fullName>
    </submittedName>
</protein>
<gene>
    <name evidence="1" type="ORF">ALMOND_2B026506</name>
</gene>
<dbReference type="InParanoid" id="A0A5E4ED42"/>
<dbReference type="Proteomes" id="UP000327085">
    <property type="component" value="Chromosome 1"/>
</dbReference>